<evidence type="ECO:0000313" key="3">
    <source>
        <dbReference type="Proteomes" id="UP000230750"/>
    </source>
</evidence>
<sequence>MEVITLTILLLVSADPFIVQYIFPLLPMTCSENKPTVTKLFISTGSDHNETNGTISFLNQNIDDIFFSISPSEGIYIDVPDTAVSSVLDFIGNMLLNTTVVVSADETVRVYVQQYCNNTAVGSYGQCSTTYRVRGVDEIGREYWVLMHYFDDIAKIAILALEDDTIVLLTPPSYSTDDTLEVTIHAFQTLYVGYMSDISGTKINASRPILVLFSYQSWNTPYADYICASLIDCLDDVSRWDRHVVLYSGEWWSWQHATYKLLSPFDTDINVTSGRVTEKSYR</sequence>
<feature type="domain" description="IgGFc-binding protein N-terminal" evidence="1">
    <location>
        <begin position="136"/>
        <end position="245"/>
    </location>
</feature>
<dbReference type="AlphaFoldDB" id="A0A2G8KEI2"/>
<accession>A0A2G8KEI2</accession>
<gene>
    <name evidence="2" type="ORF">BSL78_16750</name>
</gene>
<evidence type="ECO:0000259" key="1">
    <source>
        <dbReference type="Pfam" id="PF17517"/>
    </source>
</evidence>
<dbReference type="Pfam" id="PF17517">
    <property type="entry name" value="IgGFc_binding"/>
    <property type="match status" value="1"/>
</dbReference>
<name>A0A2G8KEI2_STIJA</name>
<reference evidence="2 3" key="1">
    <citation type="journal article" date="2017" name="PLoS Biol.">
        <title>The sea cucumber genome provides insights into morphological evolution and visceral regeneration.</title>
        <authorList>
            <person name="Zhang X."/>
            <person name="Sun L."/>
            <person name="Yuan J."/>
            <person name="Sun Y."/>
            <person name="Gao Y."/>
            <person name="Zhang L."/>
            <person name="Li S."/>
            <person name="Dai H."/>
            <person name="Hamel J.F."/>
            <person name="Liu C."/>
            <person name="Yu Y."/>
            <person name="Liu S."/>
            <person name="Lin W."/>
            <person name="Guo K."/>
            <person name="Jin S."/>
            <person name="Xu P."/>
            <person name="Storey K.B."/>
            <person name="Huan P."/>
            <person name="Zhang T."/>
            <person name="Zhou Y."/>
            <person name="Zhang J."/>
            <person name="Lin C."/>
            <person name="Li X."/>
            <person name="Xing L."/>
            <person name="Huo D."/>
            <person name="Sun M."/>
            <person name="Wang L."/>
            <person name="Mercier A."/>
            <person name="Li F."/>
            <person name="Yang H."/>
            <person name="Xiang J."/>
        </authorList>
    </citation>
    <scope>NUCLEOTIDE SEQUENCE [LARGE SCALE GENOMIC DNA]</scope>
    <source>
        <strain evidence="2">Shaxun</strain>
        <tissue evidence="2">Muscle</tissue>
    </source>
</reference>
<dbReference type="EMBL" id="MRZV01000648">
    <property type="protein sequence ID" value="PIK46379.1"/>
    <property type="molecule type" value="Genomic_DNA"/>
</dbReference>
<protein>
    <recommendedName>
        <fullName evidence="1">IgGFc-binding protein N-terminal domain-containing protein</fullName>
    </recommendedName>
</protein>
<proteinExistence type="predicted"/>
<organism evidence="2 3">
    <name type="scientific">Stichopus japonicus</name>
    <name type="common">Sea cucumber</name>
    <dbReference type="NCBI Taxonomy" id="307972"/>
    <lineage>
        <taxon>Eukaryota</taxon>
        <taxon>Metazoa</taxon>
        <taxon>Echinodermata</taxon>
        <taxon>Eleutherozoa</taxon>
        <taxon>Echinozoa</taxon>
        <taxon>Holothuroidea</taxon>
        <taxon>Aspidochirotacea</taxon>
        <taxon>Aspidochirotida</taxon>
        <taxon>Stichopodidae</taxon>
        <taxon>Apostichopus</taxon>
    </lineage>
</organism>
<dbReference type="InterPro" id="IPR035234">
    <property type="entry name" value="IgGFc-bd_N"/>
</dbReference>
<evidence type="ECO:0000313" key="2">
    <source>
        <dbReference type="EMBL" id="PIK46379.1"/>
    </source>
</evidence>
<comment type="caution">
    <text evidence="2">The sequence shown here is derived from an EMBL/GenBank/DDBJ whole genome shotgun (WGS) entry which is preliminary data.</text>
</comment>
<dbReference type="Proteomes" id="UP000230750">
    <property type="component" value="Unassembled WGS sequence"/>
</dbReference>
<keyword evidence="3" id="KW-1185">Reference proteome</keyword>